<proteinExistence type="predicted"/>
<evidence type="ECO:0000313" key="5">
    <source>
        <dbReference type="Proteomes" id="UP001144313"/>
    </source>
</evidence>
<evidence type="ECO:0000256" key="1">
    <source>
        <dbReference type="SAM" id="Coils"/>
    </source>
</evidence>
<dbReference type="AlphaFoldDB" id="A0A9W6G796"/>
<evidence type="ECO:0000259" key="3">
    <source>
        <dbReference type="Pfam" id="PF26571"/>
    </source>
</evidence>
<comment type="caution">
    <text evidence="4">The sequence shown here is derived from an EMBL/GenBank/DDBJ whole genome shotgun (WGS) entry which is preliminary data.</text>
</comment>
<dbReference type="Pfam" id="PF26571">
    <property type="entry name" value="VldE"/>
    <property type="match status" value="1"/>
</dbReference>
<feature type="coiled-coil region" evidence="1">
    <location>
        <begin position="145"/>
        <end position="186"/>
    </location>
</feature>
<gene>
    <name evidence="4" type="ORF">GALLR39Z86_23200</name>
</gene>
<sequence length="346" mass="37139">MNAGTSSPARARAPRSLLSDAKRVLSLPIVALAGVVFLVAPASQSSAQEEEGASDALSNAIAAYLDAQDELNALKQQQEDLEQELEDSEAESIELQAELDEYAYTASMTSEVQSTAALMASGDPQNAVAAMELLQFLGESRADRFNELVTRLQEIEATRETLADNIEEQEETAEEMEAARDEAALELAASGGDDAVGPSASDAPPAEPAPRNSDGTLPGEGCSEDDPTTDGCLSPRTLHALSQAQIVGFTRYVACYRPSSFGEHGKGRACDFSSEPDGFRGDAQGEDYEYGQNLAAWFVENADALGVQYVIWYRQIWMPSSGWKSYSGAYGDPNTDHTNHVHLSIR</sequence>
<dbReference type="InterPro" id="IPR058593">
    <property type="entry name" value="ARB_07466-like_C"/>
</dbReference>
<name>A0A9W6G796_9ACTN</name>
<accession>A0A9W6G796</accession>
<evidence type="ECO:0000313" key="4">
    <source>
        <dbReference type="EMBL" id="GLI42470.1"/>
    </source>
</evidence>
<feature type="domain" description="ARB-07466-like C-terminal" evidence="3">
    <location>
        <begin position="230"/>
        <end position="337"/>
    </location>
</feature>
<dbReference type="RefSeq" id="WP_270114264.1">
    <property type="nucleotide sequence ID" value="NZ_BAAAOL010000006.1"/>
</dbReference>
<feature type="coiled-coil region" evidence="1">
    <location>
        <begin position="57"/>
        <end position="105"/>
    </location>
</feature>
<organism evidence="4 5">
    <name type="scientific">Glycomyces algeriensis</name>
    <dbReference type="NCBI Taxonomy" id="256037"/>
    <lineage>
        <taxon>Bacteria</taxon>
        <taxon>Bacillati</taxon>
        <taxon>Actinomycetota</taxon>
        <taxon>Actinomycetes</taxon>
        <taxon>Glycomycetales</taxon>
        <taxon>Glycomycetaceae</taxon>
        <taxon>Glycomyces</taxon>
    </lineage>
</organism>
<protein>
    <recommendedName>
        <fullName evidence="3">ARB-07466-like C-terminal domain-containing protein</fullName>
    </recommendedName>
</protein>
<reference evidence="4" key="1">
    <citation type="submission" date="2022-12" db="EMBL/GenBank/DDBJ databases">
        <title>Reference genome sequencing for broad-spectrum identification of bacterial and archaeal isolates by mass spectrometry.</title>
        <authorList>
            <person name="Sekiguchi Y."/>
            <person name="Tourlousse D.M."/>
        </authorList>
    </citation>
    <scope>NUCLEOTIDE SEQUENCE</scope>
    <source>
        <strain evidence="4">LLR39Z86</strain>
    </source>
</reference>
<dbReference type="Proteomes" id="UP001144313">
    <property type="component" value="Unassembled WGS sequence"/>
</dbReference>
<dbReference type="EMBL" id="BSDT01000001">
    <property type="protein sequence ID" value="GLI42470.1"/>
    <property type="molecule type" value="Genomic_DNA"/>
</dbReference>
<feature type="region of interest" description="Disordered" evidence="2">
    <location>
        <begin position="191"/>
        <end position="234"/>
    </location>
</feature>
<evidence type="ECO:0000256" key="2">
    <source>
        <dbReference type="SAM" id="MobiDB-lite"/>
    </source>
</evidence>
<keyword evidence="5" id="KW-1185">Reference proteome</keyword>
<keyword evidence="1" id="KW-0175">Coiled coil</keyword>